<evidence type="ECO:0000313" key="2">
    <source>
        <dbReference type="Proteomes" id="UP001431783"/>
    </source>
</evidence>
<evidence type="ECO:0000313" key="1">
    <source>
        <dbReference type="EMBL" id="KAK9891480.1"/>
    </source>
</evidence>
<comment type="caution">
    <text evidence="1">The sequence shown here is derived from an EMBL/GenBank/DDBJ whole genome shotgun (WGS) entry which is preliminary data.</text>
</comment>
<organism evidence="1 2">
    <name type="scientific">Henosepilachna vigintioctopunctata</name>
    <dbReference type="NCBI Taxonomy" id="420089"/>
    <lineage>
        <taxon>Eukaryota</taxon>
        <taxon>Metazoa</taxon>
        <taxon>Ecdysozoa</taxon>
        <taxon>Arthropoda</taxon>
        <taxon>Hexapoda</taxon>
        <taxon>Insecta</taxon>
        <taxon>Pterygota</taxon>
        <taxon>Neoptera</taxon>
        <taxon>Endopterygota</taxon>
        <taxon>Coleoptera</taxon>
        <taxon>Polyphaga</taxon>
        <taxon>Cucujiformia</taxon>
        <taxon>Coccinelloidea</taxon>
        <taxon>Coccinellidae</taxon>
        <taxon>Epilachninae</taxon>
        <taxon>Epilachnini</taxon>
        <taxon>Henosepilachna</taxon>
    </lineage>
</organism>
<keyword evidence="2" id="KW-1185">Reference proteome</keyword>
<protein>
    <submittedName>
        <fullName evidence="1">Uncharacterized protein</fullName>
    </submittedName>
</protein>
<dbReference type="Proteomes" id="UP001431783">
    <property type="component" value="Unassembled WGS sequence"/>
</dbReference>
<gene>
    <name evidence="1" type="ORF">WA026_014717</name>
</gene>
<proteinExistence type="predicted"/>
<name>A0AAW1VCT8_9CUCU</name>
<dbReference type="EMBL" id="JARQZJ010000128">
    <property type="protein sequence ID" value="KAK9891480.1"/>
    <property type="molecule type" value="Genomic_DNA"/>
</dbReference>
<accession>A0AAW1VCT8</accession>
<reference evidence="1 2" key="1">
    <citation type="submission" date="2023-03" db="EMBL/GenBank/DDBJ databases">
        <title>Genome insight into feeding habits of ladybird beetles.</title>
        <authorList>
            <person name="Li H.-S."/>
            <person name="Huang Y.-H."/>
            <person name="Pang H."/>
        </authorList>
    </citation>
    <scope>NUCLEOTIDE SEQUENCE [LARGE SCALE GENOMIC DNA]</scope>
    <source>
        <strain evidence="1">SYSU_2023b</strain>
        <tissue evidence="1">Whole body</tissue>
    </source>
</reference>
<dbReference type="AlphaFoldDB" id="A0AAW1VCT8"/>
<sequence length="155" mass="17926">MDILPTGHIFRELQDIHDTGYFSAQPSLDDHWQQVQIIPRTIINWNPFINVIIGKACWSDLSAIINCFYAATTFLTPVVTYETKLRIQRRHLLQYQLDGTDVHRILSYVSPKPVSIAKISFFAVKFQMNEVRNAWRNVAMISFVLRSAKTGSKNR</sequence>